<dbReference type="PRINTS" id="PR00380">
    <property type="entry name" value="KINESINHEAVY"/>
</dbReference>
<evidence type="ECO:0000256" key="1">
    <source>
        <dbReference type="ARBA" id="ARBA00004245"/>
    </source>
</evidence>
<keyword evidence="7 10" id="KW-0505">Motor protein</keyword>
<dbReference type="EMBL" id="CAJZBQ010000018">
    <property type="protein sequence ID" value="CAG9317839.1"/>
    <property type="molecule type" value="Genomic_DNA"/>
</dbReference>
<feature type="coiled-coil region" evidence="12">
    <location>
        <begin position="636"/>
        <end position="677"/>
    </location>
</feature>
<dbReference type="Pfam" id="PF00225">
    <property type="entry name" value="Kinesin"/>
    <property type="match status" value="1"/>
</dbReference>
<evidence type="ECO:0000256" key="11">
    <source>
        <dbReference type="RuleBase" id="RU000394"/>
    </source>
</evidence>
<keyword evidence="15" id="KW-1185">Reference proteome</keyword>
<dbReference type="InterPro" id="IPR027640">
    <property type="entry name" value="Kinesin-like_fam"/>
</dbReference>
<evidence type="ECO:0000256" key="9">
    <source>
        <dbReference type="ARBA" id="ARBA00034704"/>
    </source>
</evidence>
<comment type="similarity">
    <text evidence="9">Belongs to the TRAFAC class myosin-kinesin ATPase superfamily. Kinesin family. KIN-5/BimC subfamily.</text>
</comment>
<dbReference type="Proteomes" id="UP001162131">
    <property type="component" value="Unassembled WGS sequence"/>
</dbReference>
<proteinExistence type="inferred from homology"/>
<dbReference type="InterPro" id="IPR019821">
    <property type="entry name" value="Kinesin_motor_CS"/>
</dbReference>
<dbReference type="SUPFAM" id="SSF52540">
    <property type="entry name" value="P-loop containing nucleoside triphosphate hydrolases"/>
    <property type="match status" value="1"/>
</dbReference>
<keyword evidence="6 12" id="KW-0175">Coiled coil</keyword>
<feature type="coiled-coil region" evidence="12">
    <location>
        <begin position="562"/>
        <end position="596"/>
    </location>
</feature>
<dbReference type="InterPro" id="IPR001752">
    <property type="entry name" value="Kinesin_motor_dom"/>
</dbReference>
<evidence type="ECO:0000256" key="5">
    <source>
        <dbReference type="ARBA" id="ARBA00022840"/>
    </source>
</evidence>
<evidence type="ECO:0000313" key="14">
    <source>
        <dbReference type="EMBL" id="CAG9317839.1"/>
    </source>
</evidence>
<evidence type="ECO:0000256" key="10">
    <source>
        <dbReference type="PROSITE-ProRule" id="PRU00283"/>
    </source>
</evidence>
<keyword evidence="8" id="KW-0206">Cytoskeleton</keyword>
<dbReference type="GO" id="GO:0005874">
    <property type="term" value="C:microtubule"/>
    <property type="evidence" value="ECO:0007669"/>
    <property type="project" value="UniProtKB-KW"/>
</dbReference>
<keyword evidence="3 11" id="KW-0493">Microtubule</keyword>
<organism evidence="14 15">
    <name type="scientific">Blepharisma stoltei</name>
    <dbReference type="NCBI Taxonomy" id="1481888"/>
    <lineage>
        <taxon>Eukaryota</taxon>
        <taxon>Sar</taxon>
        <taxon>Alveolata</taxon>
        <taxon>Ciliophora</taxon>
        <taxon>Postciliodesmatophora</taxon>
        <taxon>Heterotrichea</taxon>
        <taxon>Heterotrichida</taxon>
        <taxon>Blepharismidae</taxon>
        <taxon>Blepharisma</taxon>
    </lineage>
</organism>
<dbReference type="PROSITE" id="PS00411">
    <property type="entry name" value="KINESIN_MOTOR_1"/>
    <property type="match status" value="1"/>
</dbReference>
<sequence>METSRDTNPNNVRVFCRFRPLSTNEAQIFQTKFIDISSDCKSIIIQPSKQGADTQIFNYDHAFASESSQELVYELSAKPIVDSVMHGFNGTIFAYGQTASGKTYTMMGPSLDSSDHVGIIPRTISTVFSEIDNSESSVEFSVKVSYCELYMEDVKDLLNENKGKLKIREDKARGVYLEGLTEVYVSSGEEVYELLEYGNSNRVVGFTRMNERSSRSHSIFTLTVSQTNTVDLSQKSGKLHLIDLAGSEKVSKTGAEGTRLEEAKKINKSLTALGLVINSLSKGAKGHIPYRDSKLTWILQDSLGGNSLTSVIITCSPSLYNEDETISSLRFGIRAKLISNTPKINKEFTVGELKLLLAEAKEEIKKKDMKIKKLEETLMRAGLSISQSTTIDDSGLFESDTRTEYADLIQELEETREILSNEVEENSKIKDTLTQLQLEFVKVRNDYEKLKTQYKEASDFEKESKEKDEIIEKLKITLESIQSEFTNINGTKEFLENRLVEKEAEIDFLKQRYEYAPRSQSKIEKEQKEIAVITKYHESLNQVDLIYTINENLNENSLLEERKKLAKDLHAKIRQLIELEIEFEDFKERYTALENSLPFDVQEERKKNCILERRLVQLSMMYRQLTNQKSSLVVDKGIHEKKIQRLTEKLKISENNYLKIKEQLRQADEQIQELMKEVETPNTMPRLSVTGHSGLNINSKIKKTMRGGKADKYTAILDQLRTLSNNF</sequence>
<evidence type="ECO:0000256" key="4">
    <source>
        <dbReference type="ARBA" id="ARBA00022741"/>
    </source>
</evidence>
<feature type="coiled-coil region" evidence="12">
    <location>
        <begin position="350"/>
        <end position="377"/>
    </location>
</feature>
<feature type="coiled-coil region" evidence="12">
    <location>
        <begin position="402"/>
        <end position="453"/>
    </location>
</feature>
<dbReference type="InterPro" id="IPR036961">
    <property type="entry name" value="Kinesin_motor_dom_sf"/>
</dbReference>
<dbReference type="GO" id="GO:0003777">
    <property type="term" value="F:microtubule motor activity"/>
    <property type="evidence" value="ECO:0007669"/>
    <property type="project" value="InterPro"/>
</dbReference>
<feature type="binding site" evidence="10">
    <location>
        <begin position="96"/>
        <end position="103"/>
    </location>
    <ligand>
        <name>ATP</name>
        <dbReference type="ChEBI" id="CHEBI:30616"/>
    </ligand>
</feature>
<dbReference type="InterPro" id="IPR027417">
    <property type="entry name" value="P-loop_NTPase"/>
</dbReference>
<evidence type="ECO:0000256" key="7">
    <source>
        <dbReference type="ARBA" id="ARBA00023175"/>
    </source>
</evidence>
<gene>
    <name evidence="14" type="ORF">BSTOLATCC_MIC19079</name>
</gene>
<comment type="subcellular location">
    <subcellularLocation>
        <location evidence="1">Cytoplasm</location>
        <location evidence="1">Cytoskeleton</location>
    </subcellularLocation>
</comment>
<comment type="caution">
    <text evidence="14">The sequence shown here is derived from an EMBL/GenBank/DDBJ whole genome shotgun (WGS) entry which is preliminary data.</text>
</comment>
<dbReference type="GO" id="GO:0005524">
    <property type="term" value="F:ATP binding"/>
    <property type="evidence" value="ECO:0007669"/>
    <property type="project" value="UniProtKB-UniRule"/>
</dbReference>
<protein>
    <recommendedName>
        <fullName evidence="11">Kinesin-like protein</fullName>
    </recommendedName>
</protein>
<feature type="domain" description="Kinesin motor" evidence="13">
    <location>
        <begin position="11"/>
        <end position="338"/>
    </location>
</feature>
<name>A0AAU9ITK8_9CILI</name>
<dbReference type="SMART" id="SM00129">
    <property type="entry name" value="KISc"/>
    <property type="match status" value="1"/>
</dbReference>
<dbReference type="GO" id="GO:0007018">
    <property type="term" value="P:microtubule-based movement"/>
    <property type="evidence" value="ECO:0007669"/>
    <property type="project" value="InterPro"/>
</dbReference>
<evidence type="ECO:0000259" key="13">
    <source>
        <dbReference type="PROSITE" id="PS50067"/>
    </source>
</evidence>
<reference evidence="14" key="1">
    <citation type="submission" date="2021-09" db="EMBL/GenBank/DDBJ databases">
        <authorList>
            <consortium name="AG Swart"/>
            <person name="Singh M."/>
            <person name="Singh A."/>
            <person name="Seah K."/>
            <person name="Emmerich C."/>
        </authorList>
    </citation>
    <scope>NUCLEOTIDE SEQUENCE</scope>
    <source>
        <strain evidence="14">ATCC30299</strain>
    </source>
</reference>
<keyword evidence="2" id="KW-0963">Cytoplasm</keyword>
<evidence type="ECO:0000256" key="12">
    <source>
        <dbReference type="SAM" id="Coils"/>
    </source>
</evidence>
<dbReference type="FunFam" id="3.40.850.10:FF:000019">
    <property type="entry name" value="Kinesin-like protein KIN-5D"/>
    <property type="match status" value="1"/>
</dbReference>
<keyword evidence="5 10" id="KW-0067">ATP-binding</keyword>
<evidence type="ECO:0000256" key="8">
    <source>
        <dbReference type="ARBA" id="ARBA00023212"/>
    </source>
</evidence>
<dbReference type="GO" id="GO:0008017">
    <property type="term" value="F:microtubule binding"/>
    <property type="evidence" value="ECO:0007669"/>
    <property type="project" value="InterPro"/>
</dbReference>
<accession>A0AAU9ITK8</accession>
<evidence type="ECO:0000313" key="15">
    <source>
        <dbReference type="Proteomes" id="UP001162131"/>
    </source>
</evidence>
<dbReference type="PANTHER" id="PTHR47968">
    <property type="entry name" value="CENTROMERE PROTEIN E"/>
    <property type="match status" value="1"/>
</dbReference>
<evidence type="ECO:0000256" key="3">
    <source>
        <dbReference type="ARBA" id="ARBA00022701"/>
    </source>
</evidence>
<evidence type="ECO:0000256" key="6">
    <source>
        <dbReference type="ARBA" id="ARBA00023054"/>
    </source>
</evidence>
<dbReference type="GO" id="GO:0007010">
    <property type="term" value="P:cytoskeleton organization"/>
    <property type="evidence" value="ECO:0007669"/>
    <property type="project" value="UniProtKB-ARBA"/>
</dbReference>
<dbReference type="PROSITE" id="PS50067">
    <property type="entry name" value="KINESIN_MOTOR_2"/>
    <property type="match status" value="1"/>
</dbReference>
<dbReference type="AlphaFoldDB" id="A0AAU9ITK8"/>
<dbReference type="PANTHER" id="PTHR47968:SF75">
    <property type="entry name" value="CENTROMERE-ASSOCIATED PROTEIN E"/>
    <property type="match status" value="1"/>
</dbReference>
<dbReference type="Gene3D" id="3.40.850.10">
    <property type="entry name" value="Kinesin motor domain"/>
    <property type="match status" value="1"/>
</dbReference>
<evidence type="ECO:0000256" key="2">
    <source>
        <dbReference type="ARBA" id="ARBA00022490"/>
    </source>
</evidence>
<keyword evidence="4 10" id="KW-0547">Nucleotide-binding</keyword>